<sequence length="235" mass="25702">MSSVDVVTFSLDTQDLCQTGDASPDSTTLLRTLGIPDNLTPRMILLFGTEQLVYEDENHPVALLLKHYGNVVLAGGLVDDLMPQPDDIAGSEPGLYGVAFCGGDDLQVASVVLDANVRSQADAEAAVRRLERSHIRQENSIAFMFSCIGRGESYYRAPAVDSRAFRKVFRTTPLLGFFGNGEIGYEYLPDYSKGSDHKYTVVTQCDMEEGGVDTVLPEIHHSYSTVIAMLSWQPA</sequence>
<proteinExistence type="predicted"/>
<keyword evidence="3" id="KW-1185">Reference proteome</keyword>
<gene>
    <name evidence="2" type="ORF">NP493_1612g00008</name>
</gene>
<reference evidence="2" key="1">
    <citation type="journal article" date="2023" name="Mol. Biol. Evol.">
        <title>Third-Generation Sequencing Reveals the Adaptive Role of the Epigenome in Three Deep-Sea Polychaetes.</title>
        <authorList>
            <person name="Perez M."/>
            <person name="Aroh O."/>
            <person name="Sun Y."/>
            <person name="Lan Y."/>
            <person name="Juniper S.K."/>
            <person name="Young C.R."/>
            <person name="Angers B."/>
            <person name="Qian P.Y."/>
        </authorList>
    </citation>
    <scope>NUCLEOTIDE SEQUENCE</scope>
    <source>
        <strain evidence="2">R07B-5</strain>
    </source>
</reference>
<evidence type="ECO:0000313" key="2">
    <source>
        <dbReference type="EMBL" id="KAK2160997.1"/>
    </source>
</evidence>
<dbReference type="GO" id="GO:0032436">
    <property type="term" value="P:positive regulation of proteasomal ubiquitin-dependent protein catabolic process"/>
    <property type="evidence" value="ECO:0007669"/>
    <property type="project" value="TreeGrafter"/>
</dbReference>
<dbReference type="AlphaFoldDB" id="A0AAD9JXM1"/>
<dbReference type="SMART" id="SM01204">
    <property type="entry name" value="FIST_C"/>
    <property type="match status" value="1"/>
</dbReference>
<protein>
    <recommendedName>
        <fullName evidence="1">FIST C-domain domain-containing protein</fullName>
    </recommendedName>
</protein>
<dbReference type="Pfam" id="PF10442">
    <property type="entry name" value="FIST_C"/>
    <property type="match status" value="1"/>
</dbReference>
<dbReference type="InterPro" id="IPR019494">
    <property type="entry name" value="FIST_C"/>
</dbReference>
<feature type="domain" description="FIST C-domain" evidence="1">
    <location>
        <begin position="44"/>
        <end position="186"/>
    </location>
</feature>
<comment type="caution">
    <text evidence="2">The sequence shown here is derived from an EMBL/GenBank/DDBJ whole genome shotgun (WGS) entry which is preliminary data.</text>
</comment>
<dbReference type="GO" id="GO:0000209">
    <property type="term" value="P:protein polyubiquitination"/>
    <property type="evidence" value="ECO:0007669"/>
    <property type="project" value="TreeGrafter"/>
</dbReference>
<organism evidence="2 3">
    <name type="scientific">Ridgeia piscesae</name>
    <name type="common">Tubeworm</name>
    <dbReference type="NCBI Taxonomy" id="27915"/>
    <lineage>
        <taxon>Eukaryota</taxon>
        <taxon>Metazoa</taxon>
        <taxon>Spiralia</taxon>
        <taxon>Lophotrochozoa</taxon>
        <taxon>Annelida</taxon>
        <taxon>Polychaeta</taxon>
        <taxon>Sedentaria</taxon>
        <taxon>Canalipalpata</taxon>
        <taxon>Sabellida</taxon>
        <taxon>Siboglinidae</taxon>
        <taxon>Ridgeia</taxon>
    </lineage>
</organism>
<dbReference type="PANTHER" id="PTHR14939:SF5">
    <property type="entry name" value="F-BOX ONLY PROTEIN 22"/>
    <property type="match status" value="1"/>
</dbReference>
<dbReference type="EMBL" id="JAODUO010001610">
    <property type="protein sequence ID" value="KAK2160997.1"/>
    <property type="molecule type" value="Genomic_DNA"/>
</dbReference>
<dbReference type="Proteomes" id="UP001209878">
    <property type="component" value="Unassembled WGS sequence"/>
</dbReference>
<evidence type="ECO:0000259" key="1">
    <source>
        <dbReference type="SMART" id="SM01204"/>
    </source>
</evidence>
<evidence type="ECO:0000313" key="3">
    <source>
        <dbReference type="Proteomes" id="UP001209878"/>
    </source>
</evidence>
<accession>A0AAD9JXM1</accession>
<dbReference type="PANTHER" id="PTHR14939">
    <property type="entry name" value="F-BOX ONLY PROTEIN 22"/>
    <property type="match status" value="1"/>
</dbReference>
<name>A0AAD9JXM1_RIDPI</name>